<sequence length="115" mass="12866">MMSRIQTWLSENKAARLLSQRTRRGDADAETYDLLPGRAEEDQGPGASVQFRRLLALQAFPNWKNDRRPCPKGRNGSMHARSIDLADILGKSSVAVIVITKLGPIAPILQVRRSW</sequence>
<accession>A0A0C4EB43</accession>
<reference evidence="1" key="3">
    <citation type="submission" date="2011-03" db="EMBL/GenBank/DDBJ databases">
        <title>Annotation of Magnaporthe poae ATCC 64411.</title>
        <authorList>
            <person name="Ma L.-J."/>
            <person name="Dead R."/>
            <person name="Young S.K."/>
            <person name="Zeng Q."/>
            <person name="Gargeya S."/>
            <person name="Fitzgerald M."/>
            <person name="Haas B."/>
            <person name="Abouelleil A."/>
            <person name="Alvarado L."/>
            <person name="Arachchi H.M."/>
            <person name="Berlin A."/>
            <person name="Brown A."/>
            <person name="Chapman S.B."/>
            <person name="Chen Z."/>
            <person name="Dunbar C."/>
            <person name="Freedman E."/>
            <person name="Gearin G."/>
            <person name="Gellesch M."/>
            <person name="Goldberg J."/>
            <person name="Griggs A."/>
            <person name="Gujja S."/>
            <person name="Heiman D."/>
            <person name="Howarth C."/>
            <person name="Larson L."/>
            <person name="Lui A."/>
            <person name="MacDonald P.J.P."/>
            <person name="Mehta T."/>
            <person name="Montmayeur A."/>
            <person name="Murphy C."/>
            <person name="Neiman D."/>
            <person name="Pearson M."/>
            <person name="Priest M."/>
            <person name="Roberts A."/>
            <person name="Saif S."/>
            <person name="Shea T."/>
            <person name="Shenoy N."/>
            <person name="Sisk P."/>
            <person name="Stolte C."/>
            <person name="Sykes S."/>
            <person name="Yandava C."/>
            <person name="Wortman J."/>
            <person name="Nusbaum C."/>
            <person name="Birren B."/>
        </authorList>
    </citation>
    <scope>NUCLEOTIDE SEQUENCE</scope>
    <source>
        <strain evidence="1">ATCC 64411</strain>
    </source>
</reference>
<reference evidence="1" key="1">
    <citation type="submission" date="2010-05" db="EMBL/GenBank/DDBJ databases">
        <title>The Genome Sequence of Magnaporthe poae strain ATCC 64411.</title>
        <authorList>
            <consortium name="The Broad Institute Genome Sequencing Platform"/>
            <consortium name="Broad Institute Genome Sequencing Center for Infectious Disease"/>
            <person name="Ma L.-J."/>
            <person name="Dead R."/>
            <person name="Young S."/>
            <person name="Zeng Q."/>
            <person name="Koehrsen M."/>
            <person name="Alvarado L."/>
            <person name="Berlin A."/>
            <person name="Chapman S.B."/>
            <person name="Chen Z."/>
            <person name="Freedman E."/>
            <person name="Gellesch M."/>
            <person name="Goldberg J."/>
            <person name="Griggs A."/>
            <person name="Gujja S."/>
            <person name="Heilman E.R."/>
            <person name="Heiman D."/>
            <person name="Hepburn T."/>
            <person name="Howarth C."/>
            <person name="Jen D."/>
            <person name="Larson L."/>
            <person name="Mehta T."/>
            <person name="Neiman D."/>
            <person name="Pearson M."/>
            <person name="Roberts A."/>
            <person name="Saif S."/>
            <person name="Shea T."/>
            <person name="Shenoy N."/>
            <person name="Sisk P."/>
            <person name="Stolte C."/>
            <person name="Sykes S."/>
            <person name="Walk T."/>
            <person name="White J."/>
            <person name="Yandava C."/>
            <person name="Haas B."/>
            <person name="Nusbaum C."/>
            <person name="Birren B."/>
        </authorList>
    </citation>
    <scope>NUCLEOTIDE SEQUENCE</scope>
    <source>
        <strain evidence="1">ATCC 64411</strain>
    </source>
</reference>
<organism evidence="2 3">
    <name type="scientific">Magnaporthiopsis poae (strain ATCC 64411 / 73-15)</name>
    <name type="common">Kentucky bluegrass fungus</name>
    <name type="synonym">Magnaporthe poae</name>
    <dbReference type="NCBI Taxonomy" id="644358"/>
    <lineage>
        <taxon>Eukaryota</taxon>
        <taxon>Fungi</taxon>
        <taxon>Dikarya</taxon>
        <taxon>Ascomycota</taxon>
        <taxon>Pezizomycotina</taxon>
        <taxon>Sordariomycetes</taxon>
        <taxon>Sordariomycetidae</taxon>
        <taxon>Magnaporthales</taxon>
        <taxon>Magnaporthaceae</taxon>
        <taxon>Magnaporthiopsis</taxon>
    </lineage>
</organism>
<proteinExistence type="predicted"/>
<dbReference type="VEuPathDB" id="FungiDB:MAPG_09888"/>
<evidence type="ECO:0000313" key="2">
    <source>
        <dbReference type="EnsemblFungi" id="MAPG_09888T0"/>
    </source>
</evidence>
<dbReference type="EMBL" id="GL876977">
    <property type="protein sequence ID" value="KLU91367.1"/>
    <property type="molecule type" value="Genomic_DNA"/>
</dbReference>
<dbReference type="EMBL" id="ADBL01002536">
    <property type="status" value="NOT_ANNOTATED_CDS"/>
    <property type="molecule type" value="Genomic_DNA"/>
</dbReference>
<reference evidence="3" key="2">
    <citation type="submission" date="2010-05" db="EMBL/GenBank/DDBJ databases">
        <title>The genome sequence of Magnaporthe poae strain ATCC 64411.</title>
        <authorList>
            <person name="Ma L.-J."/>
            <person name="Dead R."/>
            <person name="Young S."/>
            <person name="Zeng Q."/>
            <person name="Koehrsen M."/>
            <person name="Alvarado L."/>
            <person name="Berlin A."/>
            <person name="Chapman S.B."/>
            <person name="Chen Z."/>
            <person name="Freedman E."/>
            <person name="Gellesch M."/>
            <person name="Goldberg J."/>
            <person name="Griggs A."/>
            <person name="Gujja S."/>
            <person name="Heilman E.R."/>
            <person name="Heiman D."/>
            <person name="Hepburn T."/>
            <person name="Howarth C."/>
            <person name="Jen D."/>
            <person name="Larson L."/>
            <person name="Mehta T."/>
            <person name="Neiman D."/>
            <person name="Pearson M."/>
            <person name="Roberts A."/>
            <person name="Saif S."/>
            <person name="Shea T."/>
            <person name="Shenoy N."/>
            <person name="Sisk P."/>
            <person name="Stolte C."/>
            <person name="Sykes S."/>
            <person name="Walk T."/>
            <person name="White J."/>
            <person name="Yandava C."/>
            <person name="Haas B."/>
            <person name="Nusbaum C."/>
            <person name="Birren B."/>
        </authorList>
    </citation>
    <scope>NUCLEOTIDE SEQUENCE [LARGE SCALE GENOMIC DNA]</scope>
    <source>
        <strain evidence="3">ATCC 64411 / 73-15</strain>
    </source>
</reference>
<keyword evidence="3" id="KW-1185">Reference proteome</keyword>
<name>A0A0C4EB43_MAGP6</name>
<reference evidence="2" key="5">
    <citation type="submission" date="2015-06" db="UniProtKB">
        <authorList>
            <consortium name="EnsemblFungi"/>
        </authorList>
    </citation>
    <scope>IDENTIFICATION</scope>
    <source>
        <strain evidence="2">ATCC 64411</strain>
    </source>
</reference>
<protein>
    <submittedName>
        <fullName evidence="1 2">Uncharacterized protein</fullName>
    </submittedName>
</protein>
<dbReference type="AlphaFoldDB" id="A0A0C4EB43"/>
<reference evidence="2" key="4">
    <citation type="journal article" date="2015" name="G3 (Bethesda)">
        <title>Genome sequences of three phytopathogenic species of the Magnaporthaceae family of fungi.</title>
        <authorList>
            <person name="Okagaki L.H."/>
            <person name="Nunes C.C."/>
            <person name="Sailsbery J."/>
            <person name="Clay B."/>
            <person name="Brown D."/>
            <person name="John T."/>
            <person name="Oh Y."/>
            <person name="Young N."/>
            <person name="Fitzgerald M."/>
            <person name="Haas B.J."/>
            <person name="Zeng Q."/>
            <person name="Young S."/>
            <person name="Adiconis X."/>
            <person name="Fan L."/>
            <person name="Levin J.Z."/>
            <person name="Mitchell T.K."/>
            <person name="Okubara P.A."/>
            <person name="Farman M.L."/>
            <person name="Kohn L.M."/>
            <person name="Birren B."/>
            <person name="Ma L.-J."/>
            <person name="Dean R.A."/>
        </authorList>
    </citation>
    <scope>NUCLEOTIDE SEQUENCE</scope>
    <source>
        <strain evidence="2">ATCC 64411 / 73-15</strain>
    </source>
</reference>
<evidence type="ECO:0000313" key="3">
    <source>
        <dbReference type="Proteomes" id="UP000011715"/>
    </source>
</evidence>
<dbReference type="EnsemblFungi" id="MAPG_09888T0">
    <property type="protein sequence ID" value="MAPG_09888T0"/>
    <property type="gene ID" value="MAPG_09888"/>
</dbReference>
<evidence type="ECO:0000313" key="1">
    <source>
        <dbReference type="EMBL" id="KLU91367.1"/>
    </source>
</evidence>
<dbReference type="Proteomes" id="UP000011715">
    <property type="component" value="Unassembled WGS sequence"/>
</dbReference>
<gene>
    <name evidence="1" type="ORF">MAPG_09888</name>
</gene>